<organism evidence="2 3">
    <name type="scientific">Solanum pinnatisectum</name>
    <name type="common">tansyleaf nightshade</name>
    <dbReference type="NCBI Taxonomy" id="50273"/>
    <lineage>
        <taxon>Eukaryota</taxon>
        <taxon>Viridiplantae</taxon>
        <taxon>Streptophyta</taxon>
        <taxon>Embryophyta</taxon>
        <taxon>Tracheophyta</taxon>
        <taxon>Spermatophyta</taxon>
        <taxon>Magnoliopsida</taxon>
        <taxon>eudicotyledons</taxon>
        <taxon>Gunneridae</taxon>
        <taxon>Pentapetalae</taxon>
        <taxon>asterids</taxon>
        <taxon>lamiids</taxon>
        <taxon>Solanales</taxon>
        <taxon>Solanaceae</taxon>
        <taxon>Solanoideae</taxon>
        <taxon>Solaneae</taxon>
        <taxon>Solanum</taxon>
    </lineage>
</organism>
<feature type="region of interest" description="Disordered" evidence="1">
    <location>
        <begin position="226"/>
        <end position="277"/>
    </location>
</feature>
<sequence length="277" mass="31147">MSNSKSSCHPAFAVSNIKNHVPITLEMENVQYSTWAELFKIHARSHRIIDHIIPLAVGTKKRTQQEEDKELWSTLDSTVLQWLYATSSHDLLHTILEPDTTVMEAWNRLRDIFQDNKHSRAVTLEYDFTHVDMADFSNVSAYCQHLKSLADQLKNVGSPVANDRLVLQLVSGLTEPYQGVAILIRQRDPLPQFYQARSMLTLEEAGRAKKAAQISSAALIARSYEGPHDVPENSSSNRHTNGGKRNHNRNNNGGRSRGKRAAWRAPAMGELRGRGGD</sequence>
<dbReference type="Pfam" id="PF14223">
    <property type="entry name" value="Retrotran_gag_2"/>
    <property type="match status" value="1"/>
</dbReference>
<dbReference type="PANTHER" id="PTHR47481:SF10">
    <property type="entry name" value="COPIA-LIKE POLYPROTEIN_RETROTRANSPOSON"/>
    <property type="match status" value="1"/>
</dbReference>
<dbReference type="AlphaFoldDB" id="A0AAV9KL44"/>
<comment type="caution">
    <text evidence="2">The sequence shown here is derived from an EMBL/GenBank/DDBJ whole genome shotgun (WGS) entry which is preliminary data.</text>
</comment>
<reference evidence="2 3" key="1">
    <citation type="submission" date="2023-10" db="EMBL/GenBank/DDBJ databases">
        <title>Genome-Wide Identification Analysis in wild type Solanum Pinnatisectum Reveals Some Genes Defensing Phytophthora Infestans.</title>
        <authorList>
            <person name="Sun C."/>
        </authorList>
    </citation>
    <scope>NUCLEOTIDE SEQUENCE [LARGE SCALE GENOMIC DNA]</scope>
    <source>
        <strain evidence="2">LQN</strain>
        <tissue evidence="2">Leaf</tissue>
    </source>
</reference>
<evidence type="ECO:0000256" key="1">
    <source>
        <dbReference type="SAM" id="MobiDB-lite"/>
    </source>
</evidence>
<proteinExistence type="predicted"/>
<dbReference type="EMBL" id="JAWPEI010000010">
    <property type="protein sequence ID" value="KAK4713120.1"/>
    <property type="molecule type" value="Genomic_DNA"/>
</dbReference>
<evidence type="ECO:0000313" key="2">
    <source>
        <dbReference type="EMBL" id="KAK4713120.1"/>
    </source>
</evidence>
<dbReference type="Proteomes" id="UP001311915">
    <property type="component" value="Unassembled WGS sequence"/>
</dbReference>
<gene>
    <name evidence="2" type="ORF">R3W88_019027</name>
</gene>
<dbReference type="PANTHER" id="PTHR47481">
    <property type="match status" value="1"/>
</dbReference>
<evidence type="ECO:0000313" key="3">
    <source>
        <dbReference type="Proteomes" id="UP001311915"/>
    </source>
</evidence>
<name>A0AAV9KL44_9SOLN</name>
<keyword evidence="3" id="KW-1185">Reference proteome</keyword>
<protein>
    <submittedName>
        <fullName evidence="2">Uncharacterized protein</fullName>
    </submittedName>
</protein>
<accession>A0AAV9KL44</accession>